<evidence type="ECO:0000313" key="2">
    <source>
        <dbReference type="EMBL" id="SEU02961.1"/>
    </source>
</evidence>
<dbReference type="OrthoDB" id="198848at2157"/>
<dbReference type="EMBL" id="FOIC01000029">
    <property type="protein sequence ID" value="SEU02961.1"/>
    <property type="molecule type" value="Genomic_DNA"/>
</dbReference>
<dbReference type="NCBIfam" id="NF041731">
    <property type="entry name" value="transpos_ISH6"/>
    <property type="match status" value="1"/>
</dbReference>
<reference evidence="2" key="1">
    <citation type="submission" date="2016-10" db="EMBL/GenBank/DDBJ databases">
        <authorList>
            <person name="de Groot N.N."/>
        </authorList>
    </citation>
    <scope>NUCLEOTIDE SEQUENCE [LARGE SCALE GENOMIC DNA]</scope>
    <source>
        <strain evidence="2">CDM_6</strain>
    </source>
</reference>
<evidence type="ECO:0008006" key="5">
    <source>
        <dbReference type="Google" id="ProtNLM"/>
    </source>
</evidence>
<dbReference type="Proteomes" id="UP000199320">
    <property type="component" value="Unassembled WGS sequence"/>
</dbReference>
<reference evidence="3 4" key="2">
    <citation type="submission" date="2016-10" db="EMBL/GenBank/DDBJ databases">
        <authorList>
            <person name="Varghese N."/>
            <person name="Submissions S."/>
        </authorList>
    </citation>
    <scope>NUCLEOTIDE SEQUENCE [LARGE SCALE GENOMIC DNA]</scope>
    <source>
        <strain evidence="1 4">CDM_1</strain>
        <strain evidence="3">CDM_6</strain>
    </source>
</reference>
<protein>
    <recommendedName>
        <fullName evidence="5">ISH6 family transposase</fullName>
    </recommendedName>
</protein>
<dbReference type="RefSeq" id="WP_092935089.1">
    <property type="nucleotide sequence ID" value="NZ_FMZP01000037.1"/>
</dbReference>
<proteinExistence type="predicted"/>
<evidence type="ECO:0000313" key="4">
    <source>
        <dbReference type="Proteomes" id="UP000324021"/>
    </source>
</evidence>
<gene>
    <name evidence="2" type="ORF">SAMN04488694_1294</name>
    <name evidence="1" type="ORF">SAMN05192552_103761</name>
</gene>
<dbReference type="AlphaFoldDB" id="A0A1I0J0H8"/>
<sequence>MHATIDAQFTVSLDQDKTLPLATLAESLTEIQLEATILEELVRSLDEALVEAYCGEKHARGNGDCRFQRAGTSTRTAVTTAGEHEFTLHHVKDTAATDGDPTYFRPLEDLIDFDGQRIYQEDISLQAAELATSLSYRDAVAHGDGFTPMPSITTVNRRVREYGSKLGDFVRDRLPGTNADTIVPDGTKCHSQQDHCSYHDVNVTLGRLPEGDDTETTLLDVNVNESWDETAEALEETEAVTDDATVVSDAEKALVDAFESGDRSHQLDLVHVGRTLGYKLWKDDAFPLSERKAIVSGVADDLFHLKNSVALHAPRNERLAIRSRIDQTLENLEKEAWRLERQDSPKATAYLREWAEATVTFAELALDQQQVPWTSNVVERAMGEVSKRCKNQWMRWSEAGLESLLWLNLVQYADPEQFAAFADELLERSAKTAITMEVSVDATRGEL</sequence>
<organism evidence="2 3">
    <name type="scientific">Natrinema hispanicum</name>
    <dbReference type="NCBI Taxonomy" id="392421"/>
    <lineage>
        <taxon>Archaea</taxon>
        <taxon>Methanobacteriati</taxon>
        <taxon>Methanobacteriota</taxon>
        <taxon>Stenosarchaea group</taxon>
        <taxon>Halobacteria</taxon>
        <taxon>Halobacteriales</taxon>
        <taxon>Natrialbaceae</taxon>
        <taxon>Natrinema</taxon>
    </lineage>
</organism>
<dbReference type="Proteomes" id="UP000324021">
    <property type="component" value="Unassembled WGS sequence"/>
</dbReference>
<accession>A0A1I0J0H8</accession>
<evidence type="ECO:0000313" key="1">
    <source>
        <dbReference type="EMBL" id="SDD65851.1"/>
    </source>
</evidence>
<dbReference type="STRING" id="392421.SAMN04488694_1294"/>
<name>A0A1I0J0H8_9EURY</name>
<evidence type="ECO:0000313" key="3">
    <source>
        <dbReference type="Proteomes" id="UP000199320"/>
    </source>
</evidence>
<dbReference type="EMBL" id="FMZP01000037">
    <property type="protein sequence ID" value="SDD65851.1"/>
    <property type="molecule type" value="Genomic_DNA"/>
</dbReference>
<keyword evidence="3" id="KW-1185">Reference proteome</keyword>